<reference evidence="2" key="1">
    <citation type="submission" date="2017-07" db="EMBL/GenBank/DDBJ databases">
        <title>Taro Niue Genome Assembly and Annotation.</title>
        <authorList>
            <person name="Atibalentja N."/>
            <person name="Keating K."/>
            <person name="Fields C.J."/>
        </authorList>
    </citation>
    <scope>NUCLEOTIDE SEQUENCE</scope>
    <source>
        <strain evidence="2">Niue_2</strain>
        <tissue evidence="2">Leaf</tissue>
    </source>
</reference>
<evidence type="ECO:0000313" key="2">
    <source>
        <dbReference type="EMBL" id="MQM18949.1"/>
    </source>
</evidence>
<dbReference type="AlphaFoldDB" id="A0A843XHC6"/>
<gene>
    <name evidence="2" type="ORF">Taro_051948</name>
</gene>
<keyword evidence="3" id="KW-1185">Reference proteome</keyword>
<evidence type="ECO:0000256" key="1">
    <source>
        <dbReference type="SAM" id="MobiDB-lite"/>
    </source>
</evidence>
<proteinExistence type="predicted"/>
<organism evidence="2 3">
    <name type="scientific">Colocasia esculenta</name>
    <name type="common">Wild taro</name>
    <name type="synonym">Arum esculentum</name>
    <dbReference type="NCBI Taxonomy" id="4460"/>
    <lineage>
        <taxon>Eukaryota</taxon>
        <taxon>Viridiplantae</taxon>
        <taxon>Streptophyta</taxon>
        <taxon>Embryophyta</taxon>
        <taxon>Tracheophyta</taxon>
        <taxon>Spermatophyta</taxon>
        <taxon>Magnoliopsida</taxon>
        <taxon>Liliopsida</taxon>
        <taxon>Araceae</taxon>
        <taxon>Aroideae</taxon>
        <taxon>Colocasieae</taxon>
        <taxon>Colocasia</taxon>
    </lineage>
</organism>
<dbReference type="EMBL" id="NMUH01008542">
    <property type="protein sequence ID" value="MQM18949.1"/>
    <property type="molecule type" value="Genomic_DNA"/>
</dbReference>
<name>A0A843XHC6_COLES</name>
<accession>A0A843XHC6</accession>
<evidence type="ECO:0000313" key="3">
    <source>
        <dbReference type="Proteomes" id="UP000652761"/>
    </source>
</evidence>
<protein>
    <submittedName>
        <fullName evidence="2">Uncharacterized protein</fullName>
    </submittedName>
</protein>
<sequence>MVSRRSRPTSLHRGGLPCAVTMERGPLRCSSGARPESEPELDLAADRKRDPTRSPPTSAPHVSPPSASRPYAALREHVAPADHALTPPCSLLFLGHAWP</sequence>
<comment type="caution">
    <text evidence="2">The sequence shown here is derived from an EMBL/GenBank/DDBJ whole genome shotgun (WGS) entry which is preliminary data.</text>
</comment>
<feature type="region of interest" description="Disordered" evidence="1">
    <location>
        <begin position="1"/>
        <end position="71"/>
    </location>
</feature>
<dbReference type="Proteomes" id="UP000652761">
    <property type="component" value="Unassembled WGS sequence"/>
</dbReference>